<comment type="caution">
    <text evidence="3">The sequence shown here is derived from an EMBL/GenBank/DDBJ whole genome shotgun (WGS) entry which is preliminary data.</text>
</comment>
<feature type="chain" id="PRO_5039924155" description="TrbC/VIRB2 family protein" evidence="2">
    <location>
        <begin position="20"/>
        <end position="95"/>
    </location>
</feature>
<evidence type="ECO:0000256" key="1">
    <source>
        <dbReference type="SAM" id="Phobius"/>
    </source>
</evidence>
<dbReference type="AlphaFoldDB" id="A0A9J6BJ10"/>
<keyword evidence="1" id="KW-1133">Transmembrane helix</keyword>
<name>A0A9J6BJ10_POLVA</name>
<feature type="transmembrane region" description="Helical" evidence="1">
    <location>
        <begin position="42"/>
        <end position="61"/>
    </location>
</feature>
<keyword evidence="2" id="KW-0732">Signal</keyword>
<evidence type="ECO:0000256" key="2">
    <source>
        <dbReference type="SAM" id="SignalP"/>
    </source>
</evidence>
<evidence type="ECO:0008006" key="5">
    <source>
        <dbReference type="Google" id="ProtNLM"/>
    </source>
</evidence>
<proteinExistence type="predicted"/>
<accession>A0A9J6BJ10</accession>
<organism evidence="3 4">
    <name type="scientific">Polypedilum vanderplanki</name>
    <name type="common">Sleeping chironomid midge</name>
    <dbReference type="NCBI Taxonomy" id="319348"/>
    <lineage>
        <taxon>Eukaryota</taxon>
        <taxon>Metazoa</taxon>
        <taxon>Ecdysozoa</taxon>
        <taxon>Arthropoda</taxon>
        <taxon>Hexapoda</taxon>
        <taxon>Insecta</taxon>
        <taxon>Pterygota</taxon>
        <taxon>Neoptera</taxon>
        <taxon>Endopterygota</taxon>
        <taxon>Diptera</taxon>
        <taxon>Nematocera</taxon>
        <taxon>Chironomoidea</taxon>
        <taxon>Chironomidae</taxon>
        <taxon>Chironominae</taxon>
        <taxon>Polypedilum</taxon>
        <taxon>Polypedilum</taxon>
    </lineage>
</organism>
<protein>
    <recommendedName>
        <fullName evidence="5">TrbC/VIRB2 family protein</fullName>
    </recommendedName>
</protein>
<evidence type="ECO:0000313" key="4">
    <source>
        <dbReference type="Proteomes" id="UP001107558"/>
    </source>
</evidence>
<gene>
    <name evidence="3" type="ORF">PVAND_017555</name>
</gene>
<keyword evidence="1" id="KW-0472">Membrane</keyword>
<feature type="signal peptide" evidence="2">
    <location>
        <begin position="1"/>
        <end position="19"/>
    </location>
</feature>
<dbReference type="EMBL" id="JADBJN010000004">
    <property type="protein sequence ID" value="KAG5669672.1"/>
    <property type="molecule type" value="Genomic_DNA"/>
</dbReference>
<keyword evidence="1" id="KW-0812">Transmembrane</keyword>
<evidence type="ECO:0000313" key="3">
    <source>
        <dbReference type="EMBL" id="KAG5669672.1"/>
    </source>
</evidence>
<reference evidence="3" key="1">
    <citation type="submission" date="2021-03" db="EMBL/GenBank/DDBJ databases">
        <title>Chromosome level genome of the anhydrobiotic midge Polypedilum vanderplanki.</title>
        <authorList>
            <person name="Yoshida Y."/>
            <person name="Kikawada T."/>
            <person name="Gusev O."/>
        </authorList>
    </citation>
    <scope>NUCLEOTIDE SEQUENCE</scope>
    <source>
        <strain evidence="3">NIAS01</strain>
        <tissue evidence="3">Whole body or cell culture</tissue>
    </source>
</reference>
<sequence>MIFKSFLILFITVTALVTAMSLPSQAEIEEKVSKGEYNVIYYVIAVVIIIGFMVGLCSWTASKGVWSLIKTGLFLGSGAALFYLIVQAVIDAKNS</sequence>
<keyword evidence="4" id="KW-1185">Reference proteome</keyword>
<dbReference type="Proteomes" id="UP001107558">
    <property type="component" value="Chromosome 4"/>
</dbReference>
<feature type="transmembrane region" description="Helical" evidence="1">
    <location>
        <begin position="73"/>
        <end position="90"/>
    </location>
</feature>